<dbReference type="RefSeq" id="WP_115543348.1">
    <property type="nucleotide sequence ID" value="NZ_NXLQ01000016.1"/>
</dbReference>
<proteinExistence type="predicted"/>
<feature type="compositionally biased region" description="Basic and acidic residues" evidence="1">
    <location>
        <begin position="87"/>
        <end position="96"/>
    </location>
</feature>
<dbReference type="EMBL" id="NXLQ01000016">
    <property type="protein sequence ID" value="RDU64941.1"/>
    <property type="molecule type" value="Genomic_DNA"/>
</dbReference>
<name>A0A3D8IK51_9HELI</name>
<reference evidence="2 3" key="1">
    <citation type="submission" date="2018-04" db="EMBL/GenBank/DDBJ databases">
        <title>Novel Campyloabacter and Helicobacter Species and Strains.</title>
        <authorList>
            <person name="Mannion A.J."/>
            <person name="Shen Z."/>
            <person name="Fox J.G."/>
        </authorList>
    </citation>
    <scope>NUCLEOTIDE SEQUENCE [LARGE SCALE GENOMIC DNA]</scope>
    <source>
        <strain evidence="2 3">MIT 17-337</strain>
    </source>
</reference>
<feature type="region of interest" description="Disordered" evidence="1">
    <location>
        <begin position="260"/>
        <end position="280"/>
    </location>
</feature>
<keyword evidence="3" id="KW-1185">Reference proteome</keyword>
<protein>
    <submittedName>
        <fullName evidence="2">Uncharacterized protein</fullName>
    </submittedName>
</protein>
<sequence>MNGLIAKEALESKVKEATQAKLSEIPKDFEKAGEIIPKDFEKSRESIPKDFQSLESAKVYSPLDRTLREMSPYQPMRESDAMPTLRDMPRNTDWKPEMPTLREMADSIREAWGQKDSVGLQHAFTNHEGRDLRTPVKNGKWSGEVGNSTWLPDKEYKPQVFNPEDKTWGEILEKHKIKEIEFKDGEPDFSKISEASVEVDDFTEKRNINFAKADKELAKQWTQESKDGKEWSAEDVRNYRRENNLTWHERGDMKTMDLASREIHDNTPHSGGISAKKQQL</sequence>
<dbReference type="OrthoDB" id="5666689at2"/>
<dbReference type="AlphaFoldDB" id="A0A3D8IK51"/>
<dbReference type="Pfam" id="PF12639">
    <property type="entry name" value="Colicin-DNase"/>
    <property type="match status" value="1"/>
</dbReference>
<organism evidence="2 3">
    <name type="scientific">Helicobacter didelphidarum</name>
    <dbReference type="NCBI Taxonomy" id="2040648"/>
    <lineage>
        <taxon>Bacteria</taxon>
        <taxon>Pseudomonadati</taxon>
        <taxon>Campylobacterota</taxon>
        <taxon>Epsilonproteobacteria</taxon>
        <taxon>Campylobacterales</taxon>
        <taxon>Helicobacteraceae</taxon>
        <taxon>Helicobacter</taxon>
    </lineage>
</organism>
<feature type="compositionally biased region" description="Basic and acidic residues" evidence="1">
    <location>
        <begin position="125"/>
        <end position="134"/>
    </location>
</feature>
<accession>A0A3D8IK51</accession>
<evidence type="ECO:0000256" key="1">
    <source>
        <dbReference type="SAM" id="MobiDB-lite"/>
    </source>
</evidence>
<feature type="region of interest" description="Disordered" evidence="1">
    <location>
        <begin position="124"/>
        <end position="147"/>
    </location>
</feature>
<comment type="caution">
    <text evidence="2">The sequence shown here is derived from an EMBL/GenBank/DDBJ whole genome shotgun (WGS) entry which is preliminary data.</text>
</comment>
<dbReference type="Proteomes" id="UP000256379">
    <property type="component" value="Unassembled WGS sequence"/>
</dbReference>
<feature type="region of interest" description="Disordered" evidence="1">
    <location>
        <begin position="65"/>
        <end position="97"/>
    </location>
</feature>
<evidence type="ECO:0000313" key="3">
    <source>
        <dbReference type="Proteomes" id="UP000256379"/>
    </source>
</evidence>
<gene>
    <name evidence="2" type="ORF">CQA53_07235</name>
</gene>
<evidence type="ECO:0000313" key="2">
    <source>
        <dbReference type="EMBL" id="RDU64941.1"/>
    </source>
</evidence>